<dbReference type="AlphaFoldDB" id="A0A8J1MAJ5"/>
<evidence type="ECO:0000256" key="8">
    <source>
        <dbReference type="ARBA" id="ARBA00022833"/>
    </source>
</evidence>
<dbReference type="GO" id="GO:0005634">
    <property type="term" value="C:nucleus"/>
    <property type="evidence" value="ECO:0000318"/>
    <property type="project" value="GO_Central"/>
</dbReference>
<dbReference type="GO" id="GO:0000977">
    <property type="term" value="F:RNA polymerase II transcription regulatory region sequence-specific DNA binding"/>
    <property type="evidence" value="ECO:0000318"/>
    <property type="project" value="GO_Central"/>
</dbReference>
<comment type="function">
    <text evidence="1">May be involved in transcriptional regulation.</text>
</comment>
<comment type="subcellular location">
    <subcellularLocation>
        <location evidence="2">Nucleus</location>
    </subcellularLocation>
</comment>
<evidence type="ECO:0000256" key="6">
    <source>
        <dbReference type="ARBA" id="ARBA00022737"/>
    </source>
</evidence>
<dbReference type="InterPro" id="IPR050331">
    <property type="entry name" value="Zinc_finger"/>
</dbReference>
<dbReference type="PANTHER" id="PTHR16515">
    <property type="entry name" value="PR DOMAIN ZINC FINGER PROTEIN"/>
    <property type="match status" value="1"/>
</dbReference>
<dbReference type="InterPro" id="IPR013087">
    <property type="entry name" value="Znf_C2H2_type"/>
</dbReference>
<evidence type="ECO:0000256" key="3">
    <source>
        <dbReference type="ARBA" id="ARBA00006991"/>
    </source>
</evidence>
<dbReference type="GO" id="GO:0006357">
    <property type="term" value="P:regulation of transcription by RNA polymerase II"/>
    <property type="evidence" value="ECO:0000318"/>
    <property type="project" value="GO_Central"/>
</dbReference>
<name>A0A8J1MAJ5_XENLA</name>
<dbReference type="Pfam" id="PF00096">
    <property type="entry name" value="zf-C2H2"/>
    <property type="match status" value="5"/>
</dbReference>
<keyword evidence="8" id="KW-0862">Zinc</keyword>
<dbReference type="FunFam" id="3.30.160.60:FF:000110">
    <property type="entry name" value="Zinc finger protein-like"/>
    <property type="match status" value="1"/>
</dbReference>
<feature type="domain" description="C2H2-type" evidence="16">
    <location>
        <begin position="280"/>
        <end position="307"/>
    </location>
</feature>
<evidence type="ECO:0000259" key="16">
    <source>
        <dbReference type="PROSITE" id="PS50157"/>
    </source>
</evidence>
<feature type="compositionally biased region" description="Polar residues" evidence="15">
    <location>
        <begin position="146"/>
        <end position="158"/>
    </location>
</feature>
<dbReference type="GeneID" id="121400084"/>
<dbReference type="KEGG" id="xla:121400084"/>
<feature type="domain" description="C2H2-type" evidence="16">
    <location>
        <begin position="390"/>
        <end position="417"/>
    </location>
</feature>
<dbReference type="PROSITE" id="PS50157">
    <property type="entry name" value="ZINC_FINGER_C2H2_2"/>
    <property type="match status" value="5"/>
</dbReference>
<dbReference type="GO" id="GO:0010844">
    <property type="term" value="F:recombination hotspot binding"/>
    <property type="evidence" value="ECO:0007669"/>
    <property type="project" value="TreeGrafter"/>
</dbReference>
<keyword evidence="6" id="KW-0677">Repeat</keyword>
<feature type="domain" description="C2H2-type" evidence="16">
    <location>
        <begin position="334"/>
        <end position="361"/>
    </location>
</feature>
<feature type="region of interest" description="Disordered" evidence="15">
    <location>
        <begin position="253"/>
        <end position="276"/>
    </location>
</feature>
<dbReference type="InterPro" id="IPR036236">
    <property type="entry name" value="Znf_C2H2_sf"/>
</dbReference>
<evidence type="ECO:0000256" key="5">
    <source>
        <dbReference type="ARBA" id="ARBA00022723"/>
    </source>
</evidence>
<evidence type="ECO:0000256" key="15">
    <source>
        <dbReference type="SAM" id="MobiDB-lite"/>
    </source>
</evidence>
<gene>
    <name evidence="18" type="primary">LOC121400084</name>
</gene>
<dbReference type="Gene3D" id="3.30.160.60">
    <property type="entry name" value="Classic Zinc Finger"/>
    <property type="match status" value="5"/>
</dbReference>
<proteinExistence type="inferred from homology"/>
<protein>
    <submittedName>
        <fullName evidence="18">Oocyte zinc finger protein XlCOF7.1-like isoform X1</fullName>
    </submittedName>
</protein>
<dbReference type="GO" id="GO:0042800">
    <property type="term" value="F:histone H3K4 methyltransferase activity"/>
    <property type="evidence" value="ECO:0007669"/>
    <property type="project" value="TreeGrafter"/>
</dbReference>
<dbReference type="PROSITE" id="PS00028">
    <property type="entry name" value="ZINC_FINGER_C2H2_1"/>
    <property type="match status" value="5"/>
</dbReference>
<dbReference type="OrthoDB" id="6052214at2759"/>
<keyword evidence="12" id="KW-0804">Transcription</keyword>
<sequence length="426" mass="48934">METKQVAEKILNLTLETIFFLTGEDYVVVKKQRDPDKDNNGTCLSEGTCQMQRPFLNPPPNFQVHEKNILALTHAIVHLLTGEVLNRCKDVSFGFTMEQQGHKYQMENHWSKIPSGCDSLNPEITRNEREYERDRTDPPETRIHLNPTTGEFSNRNIPLTSPRNLYVQEWPGEENRMTQELQVKQEDVTFLQQNRQIPAELGTEGDSSWTIPREENHFASEFPIESGNISSENSATEKKSDPVIISKSICSLTEEFSPPRPPKEQTGTDSQSGEGERKLYSCSKCGKFFATKLTLIKHQKFHIGDFSCSYCEKSYKWKSNLLVHERSHAREKPFVCSECGKCFSQNSTLVTHQRIHTGEKPFVCSECGKCYTQYARLLAHHRTHTGEKPYFCSDCGKSFAQMPHLVKHQWRHKQGRNTPSSSYFSK</sequence>
<keyword evidence="5" id="KW-0479">Metal-binding</keyword>
<evidence type="ECO:0000313" key="17">
    <source>
        <dbReference type="Proteomes" id="UP000186698"/>
    </source>
</evidence>
<dbReference type="Proteomes" id="UP000186698">
    <property type="component" value="Chromosome 2L"/>
</dbReference>
<evidence type="ECO:0000256" key="12">
    <source>
        <dbReference type="ARBA" id="ARBA00023163"/>
    </source>
</evidence>
<dbReference type="GO" id="GO:0008270">
    <property type="term" value="F:zinc ion binding"/>
    <property type="evidence" value="ECO:0007669"/>
    <property type="project" value="UniProtKB-KW"/>
</dbReference>
<evidence type="ECO:0000256" key="1">
    <source>
        <dbReference type="ARBA" id="ARBA00003767"/>
    </source>
</evidence>
<dbReference type="GO" id="GO:0046975">
    <property type="term" value="F:histone H3K36 methyltransferase activity"/>
    <property type="evidence" value="ECO:0007669"/>
    <property type="project" value="TreeGrafter"/>
</dbReference>
<feature type="compositionally biased region" description="Basic and acidic residues" evidence="15">
    <location>
        <begin position="128"/>
        <end position="143"/>
    </location>
</feature>
<organism evidence="17 18">
    <name type="scientific">Xenopus laevis</name>
    <name type="common">African clawed frog</name>
    <dbReference type="NCBI Taxonomy" id="8355"/>
    <lineage>
        <taxon>Eukaryota</taxon>
        <taxon>Metazoa</taxon>
        <taxon>Chordata</taxon>
        <taxon>Craniata</taxon>
        <taxon>Vertebrata</taxon>
        <taxon>Euteleostomi</taxon>
        <taxon>Amphibia</taxon>
        <taxon>Batrachia</taxon>
        <taxon>Anura</taxon>
        <taxon>Pipoidea</taxon>
        <taxon>Pipidae</taxon>
        <taxon>Xenopodinae</taxon>
        <taxon>Xenopus</taxon>
        <taxon>Xenopus</taxon>
    </lineage>
</organism>
<dbReference type="RefSeq" id="XP_041438732.1">
    <property type="nucleotide sequence ID" value="XM_041582798.1"/>
</dbReference>
<evidence type="ECO:0000256" key="9">
    <source>
        <dbReference type="ARBA" id="ARBA00022843"/>
    </source>
</evidence>
<dbReference type="FunFam" id="3.30.160.60:FF:000812">
    <property type="entry name" value="zinc finger protein 23 isoform X2"/>
    <property type="match status" value="1"/>
</dbReference>
<feature type="region of interest" description="Disordered" evidence="15">
    <location>
        <begin position="128"/>
        <end position="158"/>
    </location>
</feature>
<dbReference type="PANTHER" id="PTHR16515:SF10">
    <property type="entry name" value="HISTONE-LYSINE N-METHYLTRANSFERASE PRDM9-RELATED"/>
    <property type="match status" value="1"/>
</dbReference>
<evidence type="ECO:0000256" key="2">
    <source>
        <dbReference type="ARBA" id="ARBA00004123"/>
    </source>
</evidence>
<evidence type="ECO:0000256" key="4">
    <source>
        <dbReference type="ARBA" id="ARBA00022499"/>
    </source>
</evidence>
<dbReference type="SUPFAM" id="SSF57667">
    <property type="entry name" value="beta-beta-alpha zinc fingers"/>
    <property type="match status" value="3"/>
</dbReference>
<evidence type="ECO:0000256" key="10">
    <source>
        <dbReference type="ARBA" id="ARBA00023015"/>
    </source>
</evidence>
<keyword evidence="17" id="KW-1185">Reference proteome</keyword>
<dbReference type="GO" id="GO:0000981">
    <property type="term" value="F:DNA-binding transcription factor activity, RNA polymerase II-specific"/>
    <property type="evidence" value="ECO:0000318"/>
    <property type="project" value="GO_Central"/>
</dbReference>
<comment type="similarity">
    <text evidence="3">Belongs to the krueppel C2H2-type zinc-finger protein family.</text>
</comment>
<dbReference type="SMART" id="SM00355">
    <property type="entry name" value="ZnF_C2H2"/>
    <property type="match status" value="5"/>
</dbReference>
<accession>A0A8J1MAJ5</accession>
<feature type="domain" description="C2H2-type" evidence="16">
    <location>
        <begin position="362"/>
        <end position="389"/>
    </location>
</feature>
<keyword evidence="4" id="KW-1017">Isopeptide bond</keyword>
<reference evidence="18" key="1">
    <citation type="submission" date="2025-08" db="UniProtKB">
        <authorList>
            <consortium name="RefSeq"/>
        </authorList>
    </citation>
    <scope>IDENTIFICATION</scope>
    <source>
        <strain evidence="18">J_2021</strain>
        <tissue evidence="18">Erythrocytes</tissue>
    </source>
</reference>
<dbReference type="GO" id="GO:0010845">
    <property type="term" value="P:positive regulation of reciprocal meiotic recombination"/>
    <property type="evidence" value="ECO:0007669"/>
    <property type="project" value="TreeGrafter"/>
</dbReference>
<dbReference type="FunFam" id="3.30.160.60:FF:001910">
    <property type="entry name" value="zinc finger protein 420 isoform X3"/>
    <property type="match status" value="1"/>
</dbReference>
<feature type="domain" description="C2H2-type" evidence="16">
    <location>
        <begin position="306"/>
        <end position="333"/>
    </location>
</feature>
<keyword evidence="13" id="KW-0539">Nucleus</keyword>
<keyword evidence="7 14" id="KW-0863">Zinc-finger</keyword>
<evidence type="ECO:0000313" key="18">
    <source>
        <dbReference type="RefSeq" id="XP_041438732.1"/>
    </source>
</evidence>
<evidence type="ECO:0000256" key="11">
    <source>
        <dbReference type="ARBA" id="ARBA00023125"/>
    </source>
</evidence>
<evidence type="ECO:0000256" key="14">
    <source>
        <dbReference type="PROSITE-ProRule" id="PRU00042"/>
    </source>
</evidence>
<keyword evidence="10" id="KW-0805">Transcription regulation</keyword>
<keyword evidence="11" id="KW-0238">DNA-binding</keyword>
<dbReference type="FunFam" id="3.30.160.60:FF:000295">
    <property type="entry name" value="zinc finger protein 19"/>
    <property type="match status" value="1"/>
</dbReference>
<keyword evidence="9" id="KW-0832">Ubl conjugation</keyword>
<evidence type="ECO:0000256" key="7">
    <source>
        <dbReference type="ARBA" id="ARBA00022771"/>
    </source>
</evidence>
<evidence type="ECO:0000256" key="13">
    <source>
        <dbReference type="ARBA" id="ARBA00023242"/>
    </source>
</evidence>